<evidence type="ECO:0000256" key="3">
    <source>
        <dbReference type="ARBA" id="ARBA00023054"/>
    </source>
</evidence>
<evidence type="ECO:0000256" key="4">
    <source>
        <dbReference type="ARBA" id="ARBA00023786"/>
    </source>
</evidence>
<dbReference type="Pfam" id="PF23598">
    <property type="entry name" value="LRR_14"/>
    <property type="match status" value="1"/>
</dbReference>
<dbReference type="SMART" id="SM00364">
    <property type="entry name" value="LRR_BAC"/>
    <property type="match status" value="8"/>
</dbReference>
<dbReference type="InterPro" id="IPR055414">
    <property type="entry name" value="LRR_R13L4/SHOC2-like"/>
</dbReference>
<keyword evidence="1" id="KW-0433">Leucine-rich repeat</keyword>
<dbReference type="PANTHER" id="PTHR48051:SF54">
    <property type="entry name" value="LEUCINE-RICH REPEAT-CONTAINING PROTEIN"/>
    <property type="match status" value="1"/>
</dbReference>
<dbReference type="Proteomes" id="UP001210211">
    <property type="component" value="Unassembled WGS sequence"/>
</dbReference>
<dbReference type="SMART" id="SM00369">
    <property type="entry name" value="LRR_TYP"/>
    <property type="match status" value="8"/>
</dbReference>
<dbReference type="PRINTS" id="PR00019">
    <property type="entry name" value="LEURICHRPT"/>
</dbReference>
<feature type="compositionally biased region" description="Basic and acidic residues" evidence="6">
    <location>
        <begin position="139"/>
        <end position="148"/>
    </location>
</feature>
<dbReference type="AlphaFoldDB" id="A0AAD5ZFN9"/>
<dbReference type="FunFam" id="3.80.10.10:FF:000610">
    <property type="entry name" value="Plant intracellular Ras-group-related LRR protein 9"/>
    <property type="match status" value="1"/>
</dbReference>
<dbReference type="GO" id="GO:0055046">
    <property type="term" value="P:microgametogenesis"/>
    <property type="evidence" value="ECO:0007669"/>
    <property type="project" value="UniProtKB-ARBA"/>
</dbReference>
<dbReference type="InterPro" id="IPR003591">
    <property type="entry name" value="Leu-rich_rpt_typical-subtyp"/>
</dbReference>
<gene>
    <name evidence="8" type="ORF">LUZ61_000713</name>
</gene>
<keyword evidence="2" id="KW-0677">Repeat</keyword>
<dbReference type="FunFam" id="3.80.10.10:FF:000746">
    <property type="entry name" value="Plant intracellular Ras-group-related LRR protein 2"/>
    <property type="match status" value="1"/>
</dbReference>
<protein>
    <recommendedName>
        <fullName evidence="7">Disease resistance R13L4/SHOC-2-like LRR domain-containing protein</fullName>
    </recommendedName>
</protein>
<keyword evidence="9" id="KW-1185">Reference proteome</keyword>
<dbReference type="Pfam" id="PF13855">
    <property type="entry name" value="LRR_8"/>
    <property type="match status" value="1"/>
</dbReference>
<comment type="similarity">
    <text evidence="4">Belongs to the SHOC2 family.</text>
</comment>
<dbReference type="SMART" id="SM00365">
    <property type="entry name" value="LRR_SD22"/>
    <property type="match status" value="3"/>
</dbReference>
<feature type="domain" description="Disease resistance R13L4/SHOC-2-like LRR" evidence="7">
    <location>
        <begin position="357"/>
        <end position="442"/>
    </location>
</feature>
<evidence type="ECO:0000313" key="9">
    <source>
        <dbReference type="Proteomes" id="UP001210211"/>
    </source>
</evidence>
<evidence type="ECO:0000256" key="6">
    <source>
        <dbReference type="SAM" id="MobiDB-lite"/>
    </source>
</evidence>
<dbReference type="InterPro" id="IPR032675">
    <property type="entry name" value="LRR_dom_sf"/>
</dbReference>
<dbReference type="EMBL" id="JAMRDG010000001">
    <property type="protein sequence ID" value="KAJ3697008.1"/>
    <property type="molecule type" value="Genomic_DNA"/>
</dbReference>
<dbReference type="InterPro" id="IPR050216">
    <property type="entry name" value="LRR_domain-containing"/>
</dbReference>
<organism evidence="8 9">
    <name type="scientific">Rhynchospora tenuis</name>
    <dbReference type="NCBI Taxonomy" id="198213"/>
    <lineage>
        <taxon>Eukaryota</taxon>
        <taxon>Viridiplantae</taxon>
        <taxon>Streptophyta</taxon>
        <taxon>Embryophyta</taxon>
        <taxon>Tracheophyta</taxon>
        <taxon>Spermatophyta</taxon>
        <taxon>Magnoliopsida</taxon>
        <taxon>Liliopsida</taxon>
        <taxon>Poales</taxon>
        <taxon>Cyperaceae</taxon>
        <taxon>Cyperoideae</taxon>
        <taxon>Rhynchosporeae</taxon>
        <taxon>Rhynchospora</taxon>
    </lineage>
</organism>
<accession>A0AAD5ZFN9</accession>
<evidence type="ECO:0000259" key="7">
    <source>
        <dbReference type="Pfam" id="PF23598"/>
    </source>
</evidence>
<evidence type="ECO:0000313" key="8">
    <source>
        <dbReference type="EMBL" id="KAJ3697008.1"/>
    </source>
</evidence>
<dbReference type="InterPro" id="IPR001611">
    <property type="entry name" value="Leu-rich_rpt"/>
</dbReference>
<comment type="caution">
    <text evidence="8">The sequence shown here is derived from an EMBL/GenBank/DDBJ whole genome shotgun (WGS) entry which is preliminary data.</text>
</comment>
<dbReference type="PROSITE" id="PS51450">
    <property type="entry name" value="LRR"/>
    <property type="match status" value="4"/>
</dbReference>
<evidence type="ECO:0000256" key="1">
    <source>
        <dbReference type="ARBA" id="ARBA00022614"/>
    </source>
</evidence>
<feature type="region of interest" description="Disordered" evidence="6">
    <location>
        <begin position="125"/>
        <end position="148"/>
    </location>
</feature>
<feature type="region of interest" description="Disordered" evidence="6">
    <location>
        <begin position="24"/>
        <end position="53"/>
    </location>
</feature>
<keyword evidence="3" id="KW-0175">Coiled coil</keyword>
<name>A0AAD5ZFN9_9POAL</name>
<evidence type="ECO:0000256" key="5">
    <source>
        <dbReference type="ARBA" id="ARBA00037519"/>
    </source>
</evidence>
<dbReference type="GO" id="GO:0005737">
    <property type="term" value="C:cytoplasm"/>
    <property type="evidence" value="ECO:0007669"/>
    <property type="project" value="TreeGrafter"/>
</dbReference>
<dbReference type="PANTHER" id="PTHR48051">
    <property type="match status" value="1"/>
</dbReference>
<sequence>MDPNPTSHPILSYVLSRVPPSLSFKRPQKATSEFDVEQPPPPPEDATADDLKGLDLEERMPGLKDPTVLAAMSKAVAEVAQTRSVLGALGPRPDHEAIDKARARIAEIDAWLSPQLEEIVLSSPHAGDADGQQLQNEQAQKEKERREAAEKELLGLRALIQLDEMHEAYETLLKDAEENLDKIYYAAMEHAKPSEKESYEADAENEEEEVNEEVIGLLEKGKMLDRVDLSDRGLKRLPDSFGKLTGLVYLNLSGNQLETLPDAIGTLDSLEELRLTNNILTSLPDSIGLMTNLKILDVSGNKLKSLPDSICHCSSLVELDASYNQLTYLPTNIGFELVNLQKLRVHLNKLRSLPTSIGDMTSLRLLDAHFNELRGLPSSIGKLQNLETLNVSSNFSDLQELPITFGDLINLKELDLSNNQIHSLPDSFGRLENLEKLNLDQNPLSEPPADIIKQGVDSVKQYMSKRWLQFLIEEEEREKKMAEEATGQQGPQQLGWLTRSVSSVGKLAGTVAEYLSPRANRPNRDSYLDQQF</sequence>
<dbReference type="Pfam" id="PF00560">
    <property type="entry name" value="LRR_1"/>
    <property type="match status" value="1"/>
</dbReference>
<dbReference type="Gene3D" id="3.80.10.10">
    <property type="entry name" value="Ribonuclease Inhibitor"/>
    <property type="match status" value="2"/>
</dbReference>
<reference evidence="8 9" key="1">
    <citation type="journal article" date="2022" name="Cell">
        <title>Repeat-based holocentromeres influence genome architecture and karyotype evolution.</title>
        <authorList>
            <person name="Hofstatter P.G."/>
            <person name="Thangavel G."/>
            <person name="Lux T."/>
            <person name="Neumann P."/>
            <person name="Vondrak T."/>
            <person name="Novak P."/>
            <person name="Zhang M."/>
            <person name="Costa L."/>
            <person name="Castellani M."/>
            <person name="Scott A."/>
            <person name="Toegelov H."/>
            <person name="Fuchs J."/>
            <person name="Mata-Sucre Y."/>
            <person name="Dias Y."/>
            <person name="Vanzela A.L.L."/>
            <person name="Huettel B."/>
            <person name="Almeida C.C.S."/>
            <person name="Simkova H."/>
            <person name="Souza G."/>
            <person name="Pedrosa-Harand A."/>
            <person name="Macas J."/>
            <person name="Mayer K.F.X."/>
            <person name="Houben A."/>
            <person name="Marques A."/>
        </authorList>
    </citation>
    <scope>NUCLEOTIDE SEQUENCE [LARGE SCALE GENOMIC DNA]</scope>
    <source>
        <strain evidence="8">RhyTen1mFocal</strain>
    </source>
</reference>
<proteinExistence type="inferred from homology"/>
<comment type="function">
    <text evidence="5">Leucine-rich repeat protein that likely mediates protein interactions, possibly in the context of signal transduction.</text>
</comment>
<evidence type="ECO:0000256" key="2">
    <source>
        <dbReference type="ARBA" id="ARBA00022737"/>
    </source>
</evidence>
<dbReference type="SUPFAM" id="SSF52047">
    <property type="entry name" value="RNI-like"/>
    <property type="match status" value="1"/>
</dbReference>